<evidence type="ECO:0000256" key="3">
    <source>
        <dbReference type="SAM" id="MobiDB-lite"/>
    </source>
</evidence>
<dbReference type="Proteomes" id="UP001150941">
    <property type="component" value="Unassembled WGS sequence"/>
</dbReference>
<dbReference type="PANTHER" id="PTHR21349">
    <property type="entry name" value="50S RIBOSOMAL PROTEIN L21"/>
    <property type="match status" value="1"/>
</dbReference>
<organism evidence="4 5">
    <name type="scientific">Penicillium chermesinum</name>
    <dbReference type="NCBI Taxonomy" id="63820"/>
    <lineage>
        <taxon>Eukaryota</taxon>
        <taxon>Fungi</taxon>
        <taxon>Dikarya</taxon>
        <taxon>Ascomycota</taxon>
        <taxon>Pezizomycotina</taxon>
        <taxon>Eurotiomycetes</taxon>
        <taxon>Eurotiomycetidae</taxon>
        <taxon>Eurotiales</taxon>
        <taxon>Aspergillaceae</taxon>
        <taxon>Penicillium</taxon>
    </lineage>
</organism>
<evidence type="ECO:0000313" key="4">
    <source>
        <dbReference type="EMBL" id="KAJ5220026.1"/>
    </source>
</evidence>
<evidence type="ECO:0000313" key="5">
    <source>
        <dbReference type="Proteomes" id="UP001150941"/>
    </source>
</evidence>
<proteinExistence type="inferred from homology"/>
<dbReference type="RefSeq" id="XP_058326856.1">
    <property type="nucleotide sequence ID" value="XM_058478526.1"/>
</dbReference>
<evidence type="ECO:0000256" key="2">
    <source>
        <dbReference type="ARBA" id="ARBA00044129"/>
    </source>
</evidence>
<dbReference type="OrthoDB" id="5994at2759"/>
<name>A0A9W9TES0_9EURO</name>
<feature type="compositionally biased region" description="Low complexity" evidence="3">
    <location>
        <begin position="41"/>
        <end position="57"/>
    </location>
</feature>
<reference evidence="4" key="1">
    <citation type="submission" date="2022-11" db="EMBL/GenBank/DDBJ databases">
        <authorList>
            <person name="Petersen C."/>
        </authorList>
    </citation>
    <scope>NUCLEOTIDE SEQUENCE</scope>
    <source>
        <strain evidence="4">IBT 19713</strain>
    </source>
</reference>
<dbReference type="GO" id="GO:0005762">
    <property type="term" value="C:mitochondrial large ribosomal subunit"/>
    <property type="evidence" value="ECO:0007669"/>
    <property type="project" value="TreeGrafter"/>
</dbReference>
<gene>
    <name evidence="4" type="ORF">N7468_009230</name>
</gene>
<comment type="caution">
    <text evidence="4">The sequence shown here is derived from an EMBL/GenBank/DDBJ whole genome shotgun (WGS) entry which is preliminary data.</text>
</comment>
<comment type="similarity">
    <text evidence="1">Belongs to the bacterial ribosomal protein bL21 family.</text>
</comment>
<dbReference type="GO" id="GO:0003735">
    <property type="term" value="F:structural constituent of ribosome"/>
    <property type="evidence" value="ECO:0007669"/>
    <property type="project" value="TreeGrafter"/>
</dbReference>
<keyword evidence="5" id="KW-1185">Reference proteome</keyword>
<sequence length="230" mass="25792">MFSRSVLRGFASELRCAATTISSAAPLPQRACLHQTARLHASQPASSSQPPKAPLSAEPRAQFTTPPIQRGPRVPTDEDGNPIPTRRCDIPSKSNPPELHRRPAPRPPYLLTEGDHIRLPFLMPNVRSGDILRFNRASVLGSRDYTLKGSPVLDERLFTCRVRVIGTESEPMRIKEKTKRRQRHVQGVRSKHRYTMMRVMEVSVHSPEQLLAEGAIVVEDSKDVIEKAQQ</sequence>
<reference evidence="4" key="2">
    <citation type="journal article" date="2023" name="IMA Fungus">
        <title>Comparative genomic study of the Penicillium genus elucidates a diverse pangenome and 15 lateral gene transfer events.</title>
        <authorList>
            <person name="Petersen C."/>
            <person name="Sorensen T."/>
            <person name="Nielsen M.R."/>
            <person name="Sondergaard T.E."/>
            <person name="Sorensen J.L."/>
            <person name="Fitzpatrick D.A."/>
            <person name="Frisvad J.C."/>
            <person name="Nielsen K.L."/>
        </authorList>
    </citation>
    <scope>NUCLEOTIDE SEQUENCE</scope>
    <source>
        <strain evidence="4">IBT 19713</strain>
    </source>
</reference>
<dbReference type="AlphaFoldDB" id="A0A9W9TES0"/>
<evidence type="ECO:0000256" key="1">
    <source>
        <dbReference type="ARBA" id="ARBA00008563"/>
    </source>
</evidence>
<protein>
    <recommendedName>
        <fullName evidence="2">Large ribosomal subunit protein bL21m</fullName>
    </recommendedName>
</protein>
<dbReference type="InterPro" id="IPR028909">
    <property type="entry name" value="bL21-like"/>
</dbReference>
<dbReference type="Pfam" id="PF00829">
    <property type="entry name" value="Ribosomal_L21p"/>
    <property type="match status" value="1"/>
</dbReference>
<dbReference type="EMBL" id="JAPQKS010000007">
    <property type="protein sequence ID" value="KAJ5220026.1"/>
    <property type="molecule type" value="Genomic_DNA"/>
</dbReference>
<accession>A0A9W9TES0</accession>
<dbReference type="SUPFAM" id="SSF141091">
    <property type="entry name" value="L21p-like"/>
    <property type="match status" value="1"/>
</dbReference>
<feature type="region of interest" description="Disordered" evidence="3">
    <location>
        <begin position="36"/>
        <end position="107"/>
    </location>
</feature>
<dbReference type="PANTHER" id="PTHR21349:SF0">
    <property type="entry name" value="LARGE RIBOSOMAL SUBUNIT PROTEIN BL21M"/>
    <property type="match status" value="1"/>
</dbReference>
<dbReference type="InterPro" id="IPR036164">
    <property type="entry name" value="bL21-like_sf"/>
</dbReference>
<dbReference type="GeneID" id="83205829"/>